<dbReference type="RefSeq" id="WP_045751310.1">
    <property type="nucleotide sequence ID" value="NZ_LN794158.1"/>
</dbReference>
<dbReference type="AlphaFoldDB" id="A0A0B7IVB6"/>
<evidence type="ECO:0000313" key="3">
    <source>
        <dbReference type="Proteomes" id="UP000056322"/>
    </source>
</evidence>
<dbReference type="STRING" id="1581680.BN1209_1109"/>
<dbReference type="EMBL" id="LN794158">
    <property type="protein sequence ID" value="CEN56150.1"/>
    <property type="molecule type" value="Genomic_DNA"/>
</dbReference>
<dbReference type="OrthoDB" id="8537668at2"/>
<gene>
    <name evidence="2" type="ORF">BN1209_1109</name>
</gene>
<protein>
    <recommendedName>
        <fullName evidence="4">Lipoprotein</fullName>
    </recommendedName>
</protein>
<accession>A0A0B7IVB6</accession>
<evidence type="ECO:0000313" key="2">
    <source>
        <dbReference type="EMBL" id="CEN56150.1"/>
    </source>
</evidence>
<reference evidence="3" key="1">
    <citation type="submission" date="2014-12" db="EMBL/GenBank/DDBJ databases">
        <authorList>
            <person name="Salcher M.M."/>
        </authorList>
    </citation>
    <scope>NUCLEOTIDE SEQUENCE [LARGE SCALE GENOMIC DNA]</scope>
    <source>
        <strain evidence="3">MMS-10A-171</strain>
    </source>
</reference>
<proteinExistence type="predicted"/>
<keyword evidence="3" id="KW-1185">Reference proteome</keyword>
<dbReference type="PROSITE" id="PS51257">
    <property type="entry name" value="PROKAR_LIPOPROTEIN"/>
    <property type="match status" value="1"/>
</dbReference>
<evidence type="ECO:0000256" key="1">
    <source>
        <dbReference type="SAM" id="SignalP"/>
    </source>
</evidence>
<dbReference type="KEGG" id="mbac:BN1209_1109"/>
<evidence type="ECO:0008006" key="4">
    <source>
        <dbReference type="Google" id="ProtNLM"/>
    </source>
</evidence>
<organism evidence="2 3">
    <name type="scientific">Candidatus Methylopumilus turicensis</name>
    <dbReference type="NCBI Taxonomy" id="1581680"/>
    <lineage>
        <taxon>Bacteria</taxon>
        <taxon>Pseudomonadati</taxon>
        <taxon>Pseudomonadota</taxon>
        <taxon>Betaproteobacteria</taxon>
        <taxon>Nitrosomonadales</taxon>
        <taxon>Methylophilaceae</taxon>
        <taxon>Candidatus Methylopumilus</taxon>
    </lineage>
</organism>
<dbReference type="Proteomes" id="UP000056322">
    <property type="component" value="Chromosome 1"/>
</dbReference>
<feature type="chain" id="PRO_5002117009" description="Lipoprotein" evidence="1">
    <location>
        <begin position="29"/>
        <end position="101"/>
    </location>
</feature>
<feature type="signal peptide" evidence="1">
    <location>
        <begin position="1"/>
        <end position="28"/>
    </location>
</feature>
<dbReference type="HOGENOM" id="CLU_2288182_0_0_4"/>
<name>A0A0B7IVB6_9PROT</name>
<sequence length="101" mass="10714">MKAINKIMTQVRIVTACATVCLVFTACANKPLLETTTPVLDKHFGESLKASKDAQKIAIEPSEVNTTHGSKELELSFDNYVKGKAPASPALKPPVSSTGAN</sequence>
<keyword evidence="1" id="KW-0732">Signal</keyword>